<feature type="domain" description="Bacterial transcriptional activator" evidence="6">
    <location>
        <begin position="101"/>
        <end position="244"/>
    </location>
</feature>
<dbReference type="SMART" id="SM00862">
    <property type="entry name" value="Trans_reg_C"/>
    <property type="match status" value="1"/>
</dbReference>
<evidence type="ECO:0000256" key="3">
    <source>
        <dbReference type="ARBA" id="ARBA00023125"/>
    </source>
</evidence>
<keyword evidence="2" id="KW-0805">Transcription regulation</keyword>
<dbReference type="InterPro" id="IPR005158">
    <property type="entry name" value="BTAD"/>
</dbReference>
<proteinExistence type="inferred from homology"/>
<keyword evidence="8" id="KW-1185">Reference proteome</keyword>
<dbReference type="InterPro" id="IPR027417">
    <property type="entry name" value="P-loop_NTPase"/>
</dbReference>
<dbReference type="InterPro" id="IPR011990">
    <property type="entry name" value="TPR-like_helical_dom_sf"/>
</dbReference>
<dbReference type="Proteomes" id="UP000505377">
    <property type="component" value="Chromosome"/>
</dbReference>
<dbReference type="SMART" id="SM01043">
    <property type="entry name" value="BTAD"/>
    <property type="match status" value="1"/>
</dbReference>
<reference evidence="7 8" key="1">
    <citation type="submission" date="2020-05" db="EMBL/GenBank/DDBJ databases">
        <authorList>
            <person name="Mo P."/>
        </authorList>
    </citation>
    <scope>NUCLEOTIDE SEQUENCE [LARGE SCALE GENOMIC DNA]</scope>
    <source>
        <strain evidence="7 8">Gen01</strain>
    </source>
</reference>
<dbReference type="RefSeq" id="WP_172159465.1">
    <property type="nucleotide sequence ID" value="NZ_CP053564.1"/>
</dbReference>
<dbReference type="SUPFAM" id="SSF48452">
    <property type="entry name" value="TPR-like"/>
    <property type="match status" value="1"/>
</dbReference>
<dbReference type="Gene3D" id="1.10.10.10">
    <property type="entry name" value="Winged helix-like DNA-binding domain superfamily/Winged helix DNA-binding domain"/>
    <property type="match status" value="1"/>
</dbReference>
<dbReference type="Pfam" id="PF13191">
    <property type="entry name" value="AAA_16"/>
    <property type="match status" value="1"/>
</dbReference>
<dbReference type="SUPFAM" id="SSF46894">
    <property type="entry name" value="C-terminal effector domain of the bipartite response regulators"/>
    <property type="match status" value="1"/>
</dbReference>
<keyword evidence="4" id="KW-0804">Transcription</keyword>
<dbReference type="SUPFAM" id="SSF52540">
    <property type="entry name" value="P-loop containing nucleoside triphosphate hydrolases"/>
    <property type="match status" value="1"/>
</dbReference>
<dbReference type="InterPro" id="IPR001867">
    <property type="entry name" value="OmpR/PhoB-type_DNA-bd"/>
</dbReference>
<evidence type="ECO:0000259" key="5">
    <source>
        <dbReference type="SMART" id="SM00862"/>
    </source>
</evidence>
<dbReference type="Gene3D" id="1.25.40.10">
    <property type="entry name" value="Tetratricopeptide repeat domain"/>
    <property type="match status" value="1"/>
</dbReference>
<comment type="similarity">
    <text evidence="1">Belongs to the AfsR/DnrI/RedD regulatory family.</text>
</comment>
<keyword evidence="3" id="KW-0238">DNA-binding</keyword>
<dbReference type="AlphaFoldDB" id="A0A6M6JGM7"/>
<evidence type="ECO:0000256" key="1">
    <source>
        <dbReference type="ARBA" id="ARBA00005820"/>
    </source>
</evidence>
<dbReference type="InterPro" id="IPR036388">
    <property type="entry name" value="WH-like_DNA-bd_sf"/>
</dbReference>
<evidence type="ECO:0000256" key="4">
    <source>
        <dbReference type="ARBA" id="ARBA00023163"/>
    </source>
</evidence>
<gene>
    <name evidence="7" type="ORF">HOP40_16245</name>
</gene>
<dbReference type="InterPro" id="IPR041664">
    <property type="entry name" value="AAA_16"/>
</dbReference>
<feature type="domain" description="OmpR/PhoB-type" evidence="5">
    <location>
        <begin position="23"/>
        <end position="93"/>
    </location>
</feature>
<dbReference type="PANTHER" id="PTHR35807:SF1">
    <property type="entry name" value="TRANSCRIPTIONAL REGULATOR REDD"/>
    <property type="match status" value="1"/>
</dbReference>
<name>A0A6M6JGM7_9PSEU</name>
<dbReference type="InterPro" id="IPR016032">
    <property type="entry name" value="Sig_transdc_resp-reg_C-effctor"/>
</dbReference>
<dbReference type="PANTHER" id="PTHR35807">
    <property type="entry name" value="TRANSCRIPTIONAL REGULATOR REDD-RELATED"/>
    <property type="match status" value="1"/>
</dbReference>
<sequence length="627" mass="64395">MGGPTVRLAGPVEVLRDGAPGSGTAVCGRKARTLLALLAARGGGPVPVDTIVEVLWPAGAPARPPRAVATLVSRLRAALGPDAVQGGPHGYRLGRPPAIHVDVDEAARLVGECRTRGDPRLAAAAGRRACDLLGDGPALAGEPDAAWVRDVRTGHGALLRAARHATARALLEAADPVGAAGIAAAAVAADRFDETAHRLLMAAHRSAGEPARALAEFERLRAELAEELGVDPAPETRALHLAVLADAGPPAARPVAVPTSRPLPGRSGEIAALTRAWAAATGGEGGVVLVVGECGIGKTRLVAEVEAVVRATGGQVVGARCFRSERRMFLQPLVDGLGPALAGLPVARLRELAGPRAAALAGLFPDLADAVGPAAGPDPADVAVRRAYEVVAAALRGMAALRPTLLVLDDLHDAGPATVEFLHFLARHRGRSRLLVLATVRPEEGTAVWDALGGLVDRIDLGPLPAEAVAVLAADAGQGARAPEVLRRTRGHTLLVVEELRRRAAGERGVPEVVRAVVLARARRLGAGVEELLRAGAVLGDVVDPLVLAGVLAVAPHVAARRCQRAADAGLLVPAGRSYAFANEVVHEVLRASTPVAVRAADHASVLAGPRAGPVRPREVAVRLRQR</sequence>
<evidence type="ECO:0000313" key="8">
    <source>
        <dbReference type="Proteomes" id="UP000505377"/>
    </source>
</evidence>
<accession>A0A6M6JGM7</accession>
<protein>
    <submittedName>
        <fullName evidence="7">AAA family ATPase</fullName>
    </submittedName>
</protein>
<dbReference type="InterPro" id="IPR051677">
    <property type="entry name" value="AfsR-DnrI-RedD_regulator"/>
</dbReference>
<dbReference type="Pfam" id="PF03704">
    <property type="entry name" value="BTAD"/>
    <property type="match status" value="1"/>
</dbReference>
<dbReference type="KEGG" id="pbro:HOP40_16245"/>
<evidence type="ECO:0000259" key="6">
    <source>
        <dbReference type="SMART" id="SM01043"/>
    </source>
</evidence>
<dbReference type="EMBL" id="CP053564">
    <property type="protein sequence ID" value="QJY47168.1"/>
    <property type="molecule type" value="Genomic_DNA"/>
</dbReference>
<dbReference type="GO" id="GO:0006355">
    <property type="term" value="P:regulation of DNA-templated transcription"/>
    <property type="evidence" value="ECO:0007669"/>
    <property type="project" value="InterPro"/>
</dbReference>
<organism evidence="7 8">
    <name type="scientific">Pseudonocardia broussonetiae</name>
    <dbReference type="NCBI Taxonomy" id="2736640"/>
    <lineage>
        <taxon>Bacteria</taxon>
        <taxon>Bacillati</taxon>
        <taxon>Actinomycetota</taxon>
        <taxon>Actinomycetes</taxon>
        <taxon>Pseudonocardiales</taxon>
        <taxon>Pseudonocardiaceae</taxon>
        <taxon>Pseudonocardia</taxon>
    </lineage>
</organism>
<evidence type="ECO:0000256" key="2">
    <source>
        <dbReference type="ARBA" id="ARBA00023015"/>
    </source>
</evidence>
<dbReference type="GO" id="GO:0003677">
    <property type="term" value="F:DNA binding"/>
    <property type="evidence" value="ECO:0007669"/>
    <property type="project" value="UniProtKB-KW"/>
</dbReference>
<dbReference type="GO" id="GO:0000160">
    <property type="term" value="P:phosphorelay signal transduction system"/>
    <property type="evidence" value="ECO:0007669"/>
    <property type="project" value="InterPro"/>
</dbReference>
<evidence type="ECO:0000313" key="7">
    <source>
        <dbReference type="EMBL" id="QJY47168.1"/>
    </source>
</evidence>